<name>A0A135HYY0_9HYPH</name>
<evidence type="ECO:0000313" key="1">
    <source>
        <dbReference type="EMBL" id="KXF78402.1"/>
    </source>
</evidence>
<dbReference type="InterPro" id="IPR023393">
    <property type="entry name" value="START-like_dom_sf"/>
</dbReference>
<dbReference type="EMBL" id="LNTU01000001">
    <property type="protein sequence ID" value="KXF78402.1"/>
    <property type="molecule type" value="Genomic_DNA"/>
</dbReference>
<sequence length="119" mass="13342">MNDGKTVERNNQIEMEFEIDEPPHKVWRAISMPEFRETWLPNDALADRQAAAITPGEEVSYRMREPEAPFTESLVTFRIAPNGSGGTCLRVIHELDDARTKRVMTAAANSNSPLLMLAA</sequence>
<dbReference type="AlphaFoldDB" id="A0A135HYY0"/>
<dbReference type="CDD" id="cd07814">
    <property type="entry name" value="SRPBCC_CalC_Aha1-like"/>
    <property type="match status" value="1"/>
</dbReference>
<dbReference type="Proteomes" id="UP000070107">
    <property type="component" value="Unassembled WGS sequence"/>
</dbReference>
<accession>A0A135HYY0</accession>
<reference evidence="1 2" key="1">
    <citation type="submission" date="2015-11" db="EMBL/GenBank/DDBJ databases">
        <title>Draft genome sequence of Paramesorhizobium deserti A-3-E, a strain highly resistant to diverse beta-lactam antibiotics.</title>
        <authorList>
            <person name="Lv R."/>
            <person name="Yang X."/>
            <person name="Fang N."/>
            <person name="Guo J."/>
            <person name="Luo X."/>
            <person name="Peng F."/>
            <person name="Yang R."/>
            <person name="Cui Y."/>
            <person name="Fang C."/>
            <person name="Song Y."/>
        </authorList>
    </citation>
    <scope>NUCLEOTIDE SEQUENCE [LARGE SCALE GENOMIC DNA]</scope>
    <source>
        <strain evidence="1 2">A-3-E</strain>
    </source>
</reference>
<dbReference type="RefSeq" id="WP_068879672.1">
    <property type="nucleotide sequence ID" value="NZ_LNTU01000001.1"/>
</dbReference>
<dbReference type="OrthoDB" id="9803476at2"/>
<keyword evidence="2" id="KW-1185">Reference proteome</keyword>
<dbReference type="SUPFAM" id="SSF55961">
    <property type="entry name" value="Bet v1-like"/>
    <property type="match status" value="1"/>
</dbReference>
<proteinExistence type="predicted"/>
<organism evidence="1 2">
    <name type="scientific">Paramesorhizobium deserti</name>
    <dbReference type="NCBI Taxonomy" id="1494590"/>
    <lineage>
        <taxon>Bacteria</taxon>
        <taxon>Pseudomonadati</taxon>
        <taxon>Pseudomonadota</taxon>
        <taxon>Alphaproteobacteria</taxon>
        <taxon>Hyphomicrobiales</taxon>
        <taxon>Phyllobacteriaceae</taxon>
        <taxon>Paramesorhizobium</taxon>
    </lineage>
</organism>
<evidence type="ECO:0008006" key="3">
    <source>
        <dbReference type="Google" id="ProtNLM"/>
    </source>
</evidence>
<evidence type="ECO:0000313" key="2">
    <source>
        <dbReference type="Proteomes" id="UP000070107"/>
    </source>
</evidence>
<dbReference type="STRING" id="1494590.ATN84_00950"/>
<dbReference type="Gene3D" id="3.30.530.20">
    <property type="match status" value="1"/>
</dbReference>
<protein>
    <recommendedName>
        <fullName evidence="3">Polyketide cyclase</fullName>
    </recommendedName>
</protein>
<gene>
    <name evidence="1" type="ORF">ATN84_00950</name>
</gene>
<comment type="caution">
    <text evidence="1">The sequence shown here is derived from an EMBL/GenBank/DDBJ whole genome shotgun (WGS) entry which is preliminary data.</text>
</comment>